<dbReference type="RefSeq" id="WP_099386292.1">
    <property type="nucleotide sequence ID" value="NZ_JANSWH010000047.1"/>
</dbReference>
<dbReference type="Proteomes" id="UP000224563">
    <property type="component" value="Unassembled WGS sequence"/>
</dbReference>
<evidence type="ECO:0000313" key="10">
    <source>
        <dbReference type="Proteomes" id="UP000224563"/>
    </source>
</evidence>
<feature type="domain" description="ABC3 transporter permease C-terminal" evidence="8">
    <location>
        <begin position="256"/>
        <end position="369"/>
    </location>
</feature>
<dbReference type="GO" id="GO:0022857">
    <property type="term" value="F:transmembrane transporter activity"/>
    <property type="evidence" value="ECO:0007669"/>
    <property type="project" value="TreeGrafter"/>
</dbReference>
<accession>A0A2G3E2N3</accession>
<evidence type="ECO:0000259" key="8">
    <source>
        <dbReference type="Pfam" id="PF02687"/>
    </source>
</evidence>
<feature type="transmembrane region" description="Helical" evidence="7">
    <location>
        <begin position="16"/>
        <end position="36"/>
    </location>
</feature>
<comment type="similarity">
    <text evidence="6">Belongs to the ABC-4 integral membrane protein family.</text>
</comment>
<keyword evidence="3 7" id="KW-0812">Transmembrane</keyword>
<proteinExistence type="inferred from homology"/>
<dbReference type="PANTHER" id="PTHR30572">
    <property type="entry name" value="MEMBRANE COMPONENT OF TRANSPORTER-RELATED"/>
    <property type="match status" value="1"/>
</dbReference>
<sequence length="383" mass="44351">MLKEALSQIWNHRKTYLLLSITVLLTFTAIGVYMILDDSIIFNKYKHIMHESHYISTAGFDRSDEAKERLLKNKIEQMSDTHYYCTEQIQGISLYDHQFEDARINLEVQVIPNHIWAYYWSLGERAEMLDGEKSFSVGENEIIICKTLSDIMDQVGEKDYLDVAGKRLKVTGVMKDWSDTSAVMHDDGIDYCYVNAFVSEKTFRDWEKNNRTMIIYSPHQQEIEAYTRDLGLRYSSVYDEKEEMKKEIIRAIDSKMVITIMLILILGINMVGCYMNSLAKRKYEIAVKRALGASKMQIIKQFLLESLIVFLSDILLAFAISMAILGGVKIFYVWVMHDTWVIHITAYSLLIYAISASFMAVYLSCLFSILSTKVEVIQYIKAE</sequence>
<reference evidence="9 10" key="1">
    <citation type="submission" date="2017-10" db="EMBL/GenBank/DDBJ databases">
        <title>Resolving the taxonomy of Roseburia spp., Eubacterium rectale and Agathobacter spp. through phylogenomic analysis.</title>
        <authorList>
            <person name="Sheridan P.O."/>
            <person name="Walker A.W."/>
            <person name="Duncan S.H."/>
            <person name="Scott K.P."/>
            <person name="Toole P.W.O."/>
            <person name="Luis P."/>
            <person name="Flint H.J."/>
        </authorList>
    </citation>
    <scope>NUCLEOTIDE SEQUENCE [LARGE SCALE GENOMIC DNA]</scope>
    <source>
        <strain evidence="9 10">JK623</strain>
    </source>
</reference>
<evidence type="ECO:0000256" key="2">
    <source>
        <dbReference type="ARBA" id="ARBA00022475"/>
    </source>
</evidence>
<comment type="caution">
    <text evidence="9">The sequence shown here is derived from an EMBL/GenBank/DDBJ whole genome shotgun (WGS) entry which is preliminary data.</text>
</comment>
<reference evidence="9 10" key="2">
    <citation type="submission" date="2017-10" db="EMBL/GenBank/DDBJ databases">
        <authorList>
            <person name="Banno H."/>
            <person name="Chua N.-H."/>
        </authorList>
    </citation>
    <scope>NUCLEOTIDE SEQUENCE [LARGE SCALE GENOMIC DNA]</scope>
    <source>
        <strain evidence="9 10">JK623</strain>
    </source>
</reference>
<keyword evidence="10" id="KW-1185">Reference proteome</keyword>
<evidence type="ECO:0000256" key="4">
    <source>
        <dbReference type="ARBA" id="ARBA00022989"/>
    </source>
</evidence>
<keyword evidence="5 7" id="KW-0472">Membrane</keyword>
<feature type="transmembrane region" description="Helical" evidence="7">
    <location>
        <begin position="256"/>
        <end position="279"/>
    </location>
</feature>
<comment type="subcellular location">
    <subcellularLocation>
        <location evidence="1">Cell membrane</location>
        <topology evidence="1">Multi-pass membrane protein</topology>
    </subcellularLocation>
</comment>
<keyword evidence="2" id="KW-1003">Cell membrane</keyword>
<dbReference type="PANTHER" id="PTHR30572:SF4">
    <property type="entry name" value="ABC TRANSPORTER PERMEASE YTRF"/>
    <property type="match status" value="1"/>
</dbReference>
<dbReference type="InterPro" id="IPR003838">
    <property type="entry name" value="ABC3_permease_C"/>
</dbReference>
<dbReference type="Pfam" id="PF02687">
    <property type="entry name" value="FtsX"/>
    <property type="match status" value="1"/>
</dbReference>
<dbReference type="GO" id="GO:0005886">
    <property type="term" value="C:plasma membrane"/>
    <property type="evidence" value="ECO:0007669"/>
    <property type="project" value="UniProtKB-SubCell"/>
</dbReference>
<name>A0A2G3E2N3_9FIRM</name>
<evidence type="ECO:0000256" key="7">
    <source>
        <dbReference type="SAM" id="Phobius"/>
    </source>
</evidence>
<keyword evidence="4 7" id="KW-1133">Transmembrane helix</keyword>
<organism evidence="9 10">
    <name type="scientific">Agathobacter ruminis</name>
    <dbReference type="NCBI Taxonomy" id="1712665"/>
    <lineage>
        <taxon>Bacteria</taxon>
        <taxon>Bacillati</taxon>
        <taxon>Bacillota</taxon>
        <taxon>Clostridia</taxon>
        <taxon>Lachnospirales</taxon>
        <taxon>Lachnospiraceae</taxon>
        <taxon>Agathobacter</taxon>
    </lineage>
</organism>
<dbReference type="AlphaFoldDB" id="A0A2G3E2N3"/>
<evidence type="ECO:0000256" key="3">
    <source>
        <dbReference type="ARBA" id="ARBA00022692"/>
    </source>
</evidence>
<evidence type="ECO:0000256" key="1">
    <source>
        <dbReference type="ARBA" id="ARBA00004651"/>
    </source>
</evidence>
<feature type="transmembrane region" description="Helical" evidence="7">
    <location>
        <begin position="302"/>
        <end position="334"/>
    </location>
</feature>
<dbReference type="EMBL" id="PDYG01000056">
    <property type="protein sequence ID" value="PHU37410.1"/>
    <property type="molecule type" value="Genomic_DNA"/>
</dbReference>
<gene>
    <name evidence="9" type="ORF">CSX02_08060</name>
</gene>
<evidence type="ECO:0000313" key="9">
    <source>
        <dbReference type="EMBL" id="PHU37410.1"/>
    </source>
</evidence>
<protein>
    <recommendedName>
        <fullName evidence="8">ABC3 transporter permease C-terminal domain-containing protein</fullName>
    </recommendedName>
</protein>
<evidence type="ECO:0000256" key="6">
    <source>
        <dbReference type="ARBA" id="ARBA00038076"/>
    </source>
</evidence>
<evidence type="ECO:0000256" key="5">
    <source>
        <dbReference type="ARBA" id="ARBA00023136"/>
    </source>
</evidence>
<dbReference type="InterPro" id="IPR050250">
    <property type="entry name" value="Macrolide_Exporter_MacB"/>
</dbReference>
<feature type="transmembrane region" description="Helical" evidence="7">
    <location>
        <begin position="340"/>
        <end position="363"/>
    </location>
</feature>